<feature type="transmembrane region" description="Helical" evidence="7">
    <location>
        <begin position="103"/>
        <end position="123"/>
    </location>
</feature>
<feature type="transmembrane region" description="Helical" evidence="7">
    <location>
        <begin position="39"/>
        <end position="57"/>
    </location>
</feature>
<reference key="1">
    <citation type="submission" date="2010-11" db="EMBL/GenBank/DDBJ databases">
        <title>The complete genome of chromosome of Calditerrivibrio nitroreducens DSM 19672.</title>
        <authorList>
            <consortium name="US DOE Joint Genome Institute (JGI-PGF)"/>
            <person name="Lucas S."/>
            <person name="Copeland A."/>
            <person name="Lapidus A."/>
            <person name="Bruce D."/>
            <person name="Goodwin L."/>
            <person name="Pitluck S."/>
            <person name="Kyrpides N."/>
            <person name="Mavromatis K."/>
            <person name="Ivanova N."/>
            <person name="Mikhailova N."/>
            <person name="Zeytun A."/>
            <person name="Brettin T."/>
            <person name="Detter J.C."/>
            <person name="Tapia R."/>
            <person name="Han C."/>
            <person name="Land M."/>
            <person name="Hauser L."/>
            <person name="Markowitz V."/>
            <person name="Cheng J.-F."/>
            <person name="Hugenholtz P."/>
            <person name="Woyke T."/>
            <person name="Wu D."/>
            <person name="Spring S."/>
            <person name="Schroeder M."/>
            <person name="Brambilla E."/>
            <person name="Klenk H.-P."/>
            <person name="Eisen J.A."/>
        </authorList>
    </citation>
    <scope>NUCLEOTIDE SEQUENCE [LARGE SCALE GENOMIC DNA]</scope>
    <source>
        <strain>DSM 19672</strain>
    </source>
</reference>
<evidence type="ECO:0000313" key="9">
    <source>
        <dbReference type="Proteomes" id="UP000007039"/>
    </source>
</evidence>
<feature type="transmembrane region" description="Helical" evidence="7">
    <location>
        <begin position="135"/>
        <end position="157"/>
    </location>
</feature>
<dbReference type="KEGG" id="cni:Calni_1342"/>
<feature type="transmembrane region" description="Helical" evidence="7">
    <location>
        <begin position="169"/>
        <end position="190"/>
    </location>
</feature>
<dbReference type="EMBL" id="CP002347">
    <property type="protein sequence ID" value="ADR19250.1"/>
    <property type="molecule type" value="Genomic_DNA"/>
</dbReference>
<gene>
    <name evidence="8" type="ordered locus">Calni_1342</name>
</gene>
<feature type="transmembrane region" description="Helical" evidence="7">
    <location>
        <begin position="63"/>
        <end position="82"/>
    </location>
</feature>
<comment type="subcellular location">
    <subcellularLocation>
        <location evidence="7">Cell inner membrane</location>
        <topology evidence="7">Multi-pass membrane protein</topology>
    </subcellularLocation>
    <subcellularLocation>
        <location evidence="1">Cell membrane</location>
        <topology evidence="1">Multi-pass membrane protein</topology>
    </subcellularLocation>
</comment>
<dbReference type="AlphaFoldDB" id="E4TJQ4"/>
<dbReference type="OrthoDB" id="21094at2"/>
<dbReference type="NCBIfam" id="TIGR00427">
    <property type="entry name" value="NAAT family transporter"/>
    <property type="match status" value="1"/>
</dbReference>
<name>E4TJQ4_CALNY</name>
<keyword evidence="3" id="KW-1003">Cell membrane</keyword>
<evidence type="ECO:0000256" key="6">
    <source>
        <dbReference type="ARBA" id="ARBA00023136"/>
    </source>
</evidence>
<dbReference type="PANTHER" id="PTHR33508">
    <property type="entry name" value="UPF0056 MEMBRANE PROTEIN YHCE"/>
    <property type="match status" value="1"/>
</dbReference>
<reference evidence="8 9" key="2">
    <citation type="journal article" date="2011" name="Stand. Genomic Sci.">
        <title>Complete genome sequence of Calditerrivibrio nitroreducens type strain (Yu37-1).</title>
        <authorList>
            <person name="Pitluck S."/>
            <person name="Sikorski J."/>
            <person name="Zeytun A."/>
            <person name="Lapidus A."/>
            <person name="Nolan M."/>
            <person name="Lucas S."/>
            <person name="Hammon N."/>
            <person name="Deshpande S."/>
            <person name="Cheng J.F."/>
            <person name="Tapia R."/>
            <person name="Han C."/>
            <person name="Goodwin L."/>
            <person name="Liolios K."/>
            <person name="Pagani I."/>
            <person name="Ivanova N."/>
            <person name="Mavromatis K."/>
            <person name="Pati A."/>
            <person name="Chen A."/>
            <person name="Palaniappan K."/>
            <person name="Hauser L."/>
            <person name="Chang Y.J."/>
            <person name="Jeffries C.D."/>
            <person name="Detter J.C."/>
            <person name="Brambilla E."/>
            <person name="Djao O.D."/>
            <person name="Rohde M."/>
            <person name="Spring S."/>
            <person name="Goker M."/>
            <person name="Woyke T."/>
            <person name="Bristow J."/>
            <person name="Eisen J.A."/>
            <person name="Markowitz V."/>
            <person name="Hugenholtz P."/>
            <person name="Kyrpides N.C."/>
            <person name="Klenk H.P."/>
            <person name="Land M."/>
        </authorList>
    </citation>
    <scope>NUCLEOTIDE SEQUENCE [LARGE SCALE GENOMIC DNA]</scope>
    <source>
        <strain evidence="9">DSM 19672 / NBRC 101217 / Yu37-1</strain>
    </source>
</reference>
<evidence type="ECO:0000256" key="4">
    <source>
        <dbReference type="ARBA" id="ARBA00022692"/>
    </source>
</evidence>
<dbReference type="Pfam" id="PF01914">
    <property type="entry name" value="MarC"/>
    <property type="match status" value="1"/>
</dbReference>
<evidence type="ECO:0000256" key="1">
    <source>
        <dbReference type="ARBA" id="ARBA00004651"/>
    </source>
</evidence>
<evidence type="ECO:0000256" key="7">
    <source>
        <dbReference type="RuleBase" id="RU362048"/>
    </source>
</evidence>
<dbReference type="eggNOG" id="COG2095">
    <property type="taxonomic scope" value="Bacteria"/>
</dbReference>
<evidence type="ECO:0000256" key="3">
    <source>
        <dbReference type="ARBA" id="ARBA00022475"/>
    </source>
</evidence>
<protein>
    <recommendedName>
        <fullName evidence="7">UPF0056 inner membrane protein</fullName>
    </recommendedName>
</protein>
<feature type="transmembrane region" description="Helical" evidence="7">
    <location>
        <begin position="6"/>
        <end position="27"/>
    </location>
</feature>
<dbReference type="PANTHER" id="PTHR33508:SF1">
    <property type="entry name" value="UPF0056 MEMBRANE PROTEIN YHCE"/>
    <property type="match status" value="1"/>
</dbReference>
<proteinExistence type="inferred from homology"/>
<dbReference type="HOGENOM" id="CLU_079909_2_1_0"/>
<dbReference type="InterPro" id="IPR002771">
    <property type="entry name" value="Multi_antbiot-R_MarC"/>
</dbReference>
<sequence length="195" mass="21290" precursor="true">MQLFVQLFFKIFFILTPFFVMSVFLVMSKDWDNRERKKLAFKVGMAVMVLNLSMFYLGKYIFMLFGITIDAFRVGAGILLFLSAISIVKGEISETKTSSTDMAIVPLAIPVTVGPGTIGMLLVLSGEMNSINDKIIATAAMIFTSLLLGFLLSVSVQIEKIIGEKGISILSKITGLFVASVASQLVISGIKNLLK</sequence>
<accession>E4TJQ4</accession>
<evidence type="ECO:0000256" key="5">
    <source>
        <dbReference type="ARBA" id="ARBA00022989"/>
    </source>
</evidence>
<keyword evidence="6 7" id="KW-0472">Membrane</keyword>
<dbReference type="RefSeq" id="WP_013451462.1">
    <property type="nucleotide sequence ID" value="NC_014758.1"/>
</dbReference>
<organism evidence="8 9">
    <name type="scientific">Calditerrivibrio nitroreducens (strain DSM 19672 / NBRC 101217 / Yu37-1)</name>
    <dbReference type="NCBI Taxonomy" id="768670"/>
    <lineage>
        <taxon>Bacteria</taxon>
        <taxon>Pseudomonadati</taxon>
        <taxon>Deferribacterota</taxon>
        <taxon>Deferribacteres</taxon>
        <taxon>Deferribacterales</taxon>
        <taxon>Calditerrivibrionaceae</taxon>
    </lineage>
</organism>
<keyword evidence="4 7" id="KW-0812">Transmembrane</keyword>
<comment type="similarity">
    <text evidence="2 7">Belongs to the UPF0056 (MarC) family.</text>
</comment>
<evidence type="ECO:0000256" key="2">
    <source>
        <dbReference type="ARBA" id="ARBA00009784"/>
    </source>
</evidence>
<dbReference type="GO" id="GO:0005886">
    <property type="term" value="C:plasma membrane"/>
    <property type="evidence" value="ECO:0007669"/>
    <property type="project" value="UniProtKB-SubCell"/>
</dbReference>
<evidence type="ECO:0000313" key="8">
    <source>
        <dbReference type="EMBL" id="ADR19250.1"/>
    </source>
</evidence>
<dbReference type="Proteomes" id="UP000007039">
    <property type="component" value="Chromosome"/>
</dbReference>
<keyword evidence="9" id="KW-1185">Reference proteome</keyword>
<keyword evidence="5 7" id="KW-1133">Transmembrane helix</keyword>